<organism evidence="9 10">
    <name type="scientific">Strongylocentrotus purpuratus</name>
    <name type="common">Purple sea urchin</name>
    <dbReference type="NCBI Taxonomy" id="7668"/>
    <lineage>
        <taxon>Eukaryota</taxon>
        <taxon>Metazoa</taxon>
        <taxon>Echinodermata</taxon>
        <taxon>Eleutherozoa</taxon>
        <taxon>Echinozoa</taxon>
        <taxon>Echinoidea</taxon>
        <taxon>Euechinoidea</taxon>
        <taxon>Echinacea</taxon>
        <taxon>Camarodonta</taxon>
        <taxon>Echinidea</taxon>
        <taxon>Strongylocentrotidae</taxon>
        <taxon>Strongylocentrotus</taxon>
    </lineage>
</organism>
<evidence type="ECO:0000256" key="1">
    <source>
        <dbReference type="ARBA" id="ARBA00009625"/>
    </source>
</evidence>
<dbReference type="AlphaFoldDB" id="A0A7M7NIB3"/>
<evidence type="ECO:0000313" key="10">
    <source>
        <dbReference type="Proteomes" id="UP000007110"/>
    </source>
</evidence>
<evidence type="ECO:0000259" key="8">
    <source>
        <dbReference type="SMART" id="SM00382"/>
    </source>
</evidence>
<dbReference type="OMA" id="HWEEEVM"/>
<dbReference type="Gene3D" id="1.20.5.170">
    <property type="match status" value="1"/>
</dbReference>
<accession>A0A7M7NIB3</accession>
<dbReference type="GeneID" id="591803"/>
<dbReference type="EnsemblMetazoa" id="XM_030981021">
    <property type="protein sequence ID" value="XP_030836881"/>
    <property type="gene ID" value="LOC591803"/>
</dbReference>
<sequence length="517" mass="57010">MSAVFQRLKSIGIDHGKMAAICHSCRVKLGSSMLQTFPTAARCVETLINTGHFSALDIVPQSNLNGRGHIPQGNGSMCSCNSVSSHGEETLSYCIPKRNFSTLLPFHQAVSTKKNVQSSVSSSAPCSIKLCSKIRSAWSKSSQLKSARHLSMSSSDNHHETLNMCCKHPAVQEDRKQEEIYAQELSNALLAGERWALARAITLVEATHKKGKRQAQVLLRRVLDHLREVQLKNRGTPPSFRIGLTGPPGAGKSTFIEAIGKKLTAEGHRVAVLAVDPSSSITGGSLLGDKTRMTELSRDPNAYIRASPSAGTLGGVTRNTNDTILLCEAANYDVIIVETIGVGQSEYVVADMVDMLVLLIPPAGGDELQGLKKGIVERADFILINKADGELLIPARRIRSEYTSAVKLMYKRSPLWAPKVKQVSSKTGDGLSKAWDTMEEYRGIMMEAGQFTTKRQRQRRVWMWQHIKDRMMEEFKESQELLTEIKHWEEEVMAGRCTSGIAADKLLKSFSKLSRNF</sequence>
<comment type="similarity">
    <text evidence="1">Belongs to the SIMIBI class G3E GTPase family. ArgK/MeaB subfamily.</text>
</comment>
<dbReference type="FunFam" id="3.40.50.300:FF:000647">
    <property type="entry name" value="Methylmalonic aciduria type A homolog, mitochondrial"/>
    <property type="match status" value="1"/>
</dbReference>
<reference evidence="10" key="1">
    <citation type="submission" date="2015-02" db="EMBL/GenBank/DDBJ databases">
        <title>Genome sequencing for Strongylocentrotus purpuratus.</title>
        <authorList>
            <person name="Murali S."/>
            <person name="Liu Y."/>
            <person name="Vee V."/>
            <person name="English A."/>
            <person name="Wang M."/>
            <person name="Skinner E."/>
            <person name="Han Y."/>
            <person name="Muzny D.M."/>
            <person name="Worley K.C."/>
            <person name="Gibbs R.A."/>
        </authorList>
    </citation>
    <scope>NUCLEOTIDE SEQUENCE</scope>
</reference>
<comment type="function">
    <text evidence="6">GTPase, binds and hydrolyzes GTP. Involved in intracellular vitamin B12 metabolism, mediates the transport of cobalamin (Cbl) into mitochondria for the final steps of adenosylcobalamin (AdoCbl) synthesis. Functions as a G-protein chaperone that assists AdoCbl cofactor delivery from MMAB to the methylmalonyl-CoA mutase (MMUT). Plays a dual role as both a protectase and a reactivase for MMUT. Protects MMUT from progressive inactivation by oxidation by decreasing the rate of the formation of the oxidized inactive cofactor hydroxocobalamin (OH2Cbl). Additionally acts a reactivase by promoting the replacement of OH2Cbl by the active cofactor AdoCbl, restoring the activity of MMUT in the presence and hydrolysis of GTP.</text>
</comment>
<evidence type="ECO:0000313" key="9">
    <source>
        <dbReference type="EnsemblMetazoa" id="XP_030836881"/>
    </source>
</evidence>
<keyword evidence="4" id="KW-0342">GTP-binding</keyword>
<evidence type="ECO:0000256" key="7">
    <source>
        <dbReference type="ARBA" id="ARBA00062796"/>
    </source>
</evidence>
<dbReference type="SMART" id="SM00382">
    <property type="entry name" value="AAA"/>
    <property type="match status" value="1"/>
</dbReference>
<keyword evidence="2" id="KW-0547">Nucleotide-binding</keyword>
<dbReference type="InterPro" id="IPR005129">
    <property type="entry name" value="GTPase_ArgK"/>
</dbReference>
<dbReference type="GO" id="GO:0003924">
    <property type="term" value="F:GTPase activity"/>
    <property type="evidence" value="ECO:0000318"/>
    <property type="project" value="GO_Central"/>
</dbReference>
<evidence type="ECO:0000256" key="2">
    <source>
        <dbReference type="ARBA" id="ARBA00022741"/>
    </source>
</evidence>
<dbReference type="GO" id="GO:0005525">
    <property type="term" value="F:GTP binding"/>
    <property type="evidence" value="ECO:0007669"/>
    <property type="project" value="UniProtKB-KW"/>
</dbReference>
<protein>
    <recommendedName>
        <fullName evidence="8">AAA+ ATPase domain-containing protein</fullName>
    </recommendedName>
</protein>
<dbReference type="RefSeq" id="XP_030836881.1">
    <property type="nucleotide sequence ID" value="XM_030981021.1"/>
</dbReference>
<dbReference type="Gene3D" id="1.10.287.130">
    <property type="match status" value="1"/>
</dbReference>
<dbReference type="Pfam" id="PF03308">
    <property type="entry name" value="MeaB"/>
    <property type="match status" value="1"/>
</dbReference>
<evidence type="ECO:0000256" key="3">
    <source>
        <dbReference type="ARBA" id="ARBA00022801"/>
    </source>
</evidence>
<dbReference type="NCBIfam" id="NF006958">
    <property type="entry name" value="PRK09435.1"/>
    <property type="match status" value="1"/>
</dbReference>
<dbReference type="Proteomes" id="UP000007110">
    <property type="component" value="Unassembled WGS sequence"/>
</dbReference>
<dbReference type="InterPro" id="IPR027417">
    <property type="entry name" value="P-loop_NTPase"/>
</dbReference>
<evidence type="ECO:0000256" key="5">
    <source>
        <dbReference type="ARBA" id="ARBA00048548"/>
    </source>
</evidence>
<proteinExistence type="inferred from homology"/>
<name>A0A7M7NIB3_STRPU</name>
<comment type="subunit">
    <text evidence="7">Homodimer. Interacts with MMUT (the apoenzyme form); the interaction is GTP dependent.</text>
</comment>
<dbReference type="KEGG" id="spu:591803"/>
<dbReference type="InParanoid" id="A0A7M7NIB3"/>
<keyword evidence="10" id="KW-1185">Reference proteome</keyword>
<keyword evidence="3" id="KW-0378">Hydrolase</keyword>
<dbReference type="GO" id="GO:0005737">
    <property type="term" value="C:cytoplasm"/>
    <property type="evidence" value="ECO:0000318"/>
    <property type="project" value="GO_Central"/>
</dbReference>
<dbReference type="PANTHER" id="PTHR23408">
    <property type="entry name" value="METHYLMALONYL-COA MUTASE"/>
    <property type="match status" value="1"/>
</dbReference>
<dbReference type="SUPFAM" id="SSF52540">
    <property type="entry name" value="P-loop containing nucleoside triphosphate hydrolases"/>
    <property type="match status" value="1"/>
</dbReference>
<comment type="catalytic activity">
    <reaction evidence="5">
        <text>GTP + H2O = GDP + phosphate + H(+)</text>
        <dbReference type="Rhea" id="RHEA:19669"/>
        <dbReference type="ChEBI" id="CHEBI:15377"/>
        <dbReference type="ChEBI" id="CHEBI:15378"/>
        <dbReference type="ChEBI" id="CHEBI:37565"/>
        <dbReference type="ChEBI" id="CHEBI:43474"/>
        <dbReference type="ChEBI" id="CHEBI:58189"/>
    </reaction>
</comment>
<reference evidence="9" key="2">
    <citation type="submission" date="2021-01" db="UniProtKB">
        <authorList>
            <consortium name="EnsemblMetazoa"/>
        </authorList>
    </citation>
    <scope>IDENTIFICATION</scope>
</reference>
<dbReference type="NCBIfam" id="TIGR00750">
    <property type="entry name" value="lao"/>
    <property type="match status" value="1"/>
</dbReference>
<dbReference type="OrthoDB" id="1476984at2759"/>
<evidence type="ECO:0000256" key="4">
    <source>
        <dbReference type="ARBA" id="ARBA00023134"/>
    </source>
</evidence>
<dbReference type="Gene3D" id="3.40.50.300">
    <property type="entry name" value="P-loop containing nucleotide triphosphate hydrolases"/>
    <property type="match status" value="1"/>
</dbReference>
<feature type="domain" description="AAA+ ATPase" evidence="8">
    <location>
        <begin position="238"/>
        <end position="414"/>
    </location>
</feature>
<evidence type="ECO:0000256" key="6">
    <source>
        <dbReference type="ARBA" id="ARBA00056794"/>
    </source>
</evidence>
<dbReference type="InterPro" id="IPR003593">
    <property type="entry name" value="AAA+_ATPase"/>
</dbReference>
<dbReference type="PANTHER" id="PTHR23408:SF3">
    <property type="entry name" value="METHYLMALONIC ACIDURIA TYPE A PROTEIN, MITOCHONDRIAL"/>
    <property type="match status" value="1"/>
</dbReference>
<dbReference type="CDD" id="cd03114">
    <property type="entry name" value="MMAA-like"/>
    <property type="match status" value="1"/>
</dbReference>